<comment type="caution">
    <text evidence="2">The sequence shown here is derived from an EMBL/GenBank/DDBJ whole genome shotgun (WGS) entry which is preliminary data.</text>
</comment>
<evidence type="ECO:0000256" key="1">
    <source>
        <dbReference type="SAM" id="SignalP"/>
    </source>
</evidence>
<dbReference type="AlphaFoldDB" id="A0A2T7A0P1"/>
<accession>A0A2T7A0P1</accession>
<evidence type="ECO:0000313" key="2">
    <source>
        <dbReference type="EMBL" id="PUU81301.1"/>
    </source>
</evidence>
<dbReference type="EMBL" id="NESQ01000047">
    <property type="protein sequence ID" value="PUU81301.1"/>
    <property type="molecule type" value="Genomic_DNA"/>
</dbReference>
<evidence type="ECO:0008006" key="4">
    <source>
        <dbReference type="Google" id="ProtNLM"/>
    </source>
</evidence>
<feature type="chain" id="PRO_5015648885" description="Secreted protein" evidence="1">
    <location>
        <begin position="18"/>
        <end position="90"/>
    </location>
</feature>
<gene>
    <name evidence="2" type="ORF">B9Z19DRAFT_1077527</name>
</gene>
<feature type="signal peptide" evidence="1">
    <location>
        <begin position="1"/>
        <end position="17"/>
    </location>
</feature>
<dbReference type="Proteomes" id="UP000244722">
    <property type="component" value="Unassembled WGS sequence"/>
</dbReference>
<proteinExistence type="predicted"/>
<reference evidence="2 3" key="1">
    <citation type="submission" date="2017-04" db="EMBL/GenBank/DDBJ databases">
        <title>Draft genome sequence of Tuber borchii Vittad., a whitish edible truffle.</title>
        <authorList>
            <consortium name="DOE Joint Genome Institute"/>
            <person name="Murat C."/>
            <person name="Kuo A."/>
            <person name="Barry K.W."/>
            <person name="Clum A."/>
            <person name="Dockter R.B."/>
            <person name="Fauchery L."/>
            <person name="Iotti M."/>
            <person name="Kohler A."/>
            <person name="Labutti K."/>
            <person name="Lindquist E.A."/>
            <person name="Lipzen A."/>
            <person name="Ohm R.A."/>
            <person name="Wang M."/>
            <person name="Grigoriev I.V."/>
            <person name="Zambonelli A."/>
            <person name="Martin F.M."/>
        </authorList>
    </citation>
    <scope>NUCLEOTIDE SEQUENCE [LARGE SCALE GENOMIC DNA]</scope>
    <source>
        <strain evidence="2 3">Tbo3840</strain>
    </source>
</reference>
<name>A0A2T7A0P1_TUBBO</name>
<protein>
    <recommendedName>
        <fullName evidence="4">Secreted protein</fullName>
    </recommendedName>
</protein>
<keyword evidence="1" id="KW-0732">Signal</keyword>
<keyword evidence="3" id="KW-1185">Reference proteome</keyword>
<sequence length="90" mass="10369">MIVYVTFFFLFLSHSLARGSRTRPVRMMSIDSSGHQKLSPQFTSIAQYSTGNTYEKAVLWHKFVGDFTLFVQNAPLTILKRHHFIERGSS</sequence>
<organism evidence="2 3">
    <name type="scientific">Tuber borchii</name>
    <name type="common">White truffle</name>
    <dbReference type="NCBI Taxonomy" id="42251"/>
    <lineage>
        <taxon>Eukaryota</taxon>
        <taxon>Fungi</taxon>
        <taxon>Dikarya</taxon>
        <taxon>Ascomycota</taxon>
        <taxon>Pezizomycotina</taxon>
        <taxon>Pezizomycetes</taxon>
        <taxon>Pezizales</taxon>
        <taxon>Tuberaceae</taxon>
        <taxon>Tuber</taxon>
    </lineage>
</organism>
<evidence type="ECO:0000313" key="3">
    <source>
        <dbReference type="Proteomes" id="UP000244722"/>
    </source>
</evidence>